<dbReference type="AlphaFoldDB" id="A0A165D6F3"/>
<proteinExistence type="predicted"/>
<accession>A0A165D6F3</accession>
<evidence type="ECO:0000256" key="1">
    <source>
        <dbReference type="SAM" id="MobiDB-lite"/>
    </source>
</evidence>
<organism evidence="2 3">
    <name type="scientific">Exidia glandulosa HHB12029</name>
    <dbReference type="NCBI Taxonomy" id="1314781"/>
    <lineage>
        <taxon>Eukaryota</taxon>
        <taxon>Fungi</taxon>
        <taxon>Dikarya</taxon>
        <taxon>Basidiomycota</taxon>
        <taxon>Agaricomycotina</taxon>
        <taxon>Agaricomycetes</taxon>
        <taxon>Auriculariales</taxon>
        <taxon>Exidiaceae</taxon>
        <taxon>Exidia</taxon>
    </lineage>
</organism>
<evidence type="ECO:0000313" key="2">
    <source>
        <dbReference type="EMBL" id="KZV83881.1"/>
    </source>
</evidence>
<dbReference type="EMBL" id="KV426251">
    <property type="protein sequence ID" value="KZV83881.1"/>
    <property type="molecule type" value="Genomic_DNA"/>
</dbReference>
<dbReference type="Proteomes" id="UP000077266">
    <property type="component" value="Unassembled WGS sequence"/>
</dbReference>
<reference evidence="2 3" key="1">
    <citation type="journal article" date="2016" name="Mol. Biol. Evol.">
        <title>Comparative Genomics of Early-Diverging Mushroom-Forming Fungi Provides Insights into the Origins of Lignocellulose Decay Capabilities.</title>
        <authorList>
            <person name="Nagy L.G."/>
            <person name="Riley R."/>
            <person name="Tritt A."/>
            <person name="Adam C."/>
            <person name="Daum C."/>
            <person name="Floudas D."/>
            <person name="Sun H."/>
            <person name="Yadav J.S."/>
            <person name="Pangilinan J."/>
            <person name="Larsson K.H."/>
            <person name="Matsuura K."/>
            <person name="Barry K."/>
            <person name="Labutti K."/>
            <person name="Kuo R."/>
            <person name="Ohm R.A."/>
            <person name="Bhattacharya S.S."/>
            <person name="Shirouzu T."/>
            <person name="Yoshinaga Y."/>
            <person name="Martin F.M."/>
            <person name="Grigoriev I.V."/>
            <person name="Hibbett D.S."/>
        </authorList>
    </citation>
    <scope>NUCLEOTIDE SEQUENCE [LARGE SCALE GENOMIC DNA]</scope>
    <source>
        <strain evidence="2 3">HHB12029</strain>
    </source>
</reference>
<feature type="region of interest" description="Disordered" evidence="1">
    <location>
        <begin position="136"/>
        <end position="156"/>
    </location>
</feature>
<gene>
    <name evidence="2" type="ORF">EXIGLDRAFT_303534</name>
</gene>
<protein>
    <submittedName>
        <fullName evidence="2">Uncharacterized protein</fullName>
    </submittedName>
</protein>
<name>A0A165D6F3_EXIGL</name>
<dbReference type="InParanoid" id="A0A165D6F3"/>
<sequence length="156" mass="16978">MLQRRGRSSLEIQECPTILKHLYTNEPGNCGPTFLLLHTSPVQQLIMLCSRGSSFSDPLPCVLLLSSWEPVAERDACVISISGAFAALRTPSCASRYSASCTNAFDGQLYPVQNSGVVTLVPSHCPSVTLHTKHRTIGRGRQHDRPSSCVALDQAR</sequence>
<keyword evidence="3" id="KW-1185">Reference proteome</keyword>
<evidence type="ECO:0000313" key="3">
    <source>
        <dbReference type="Proteomes" id="UP000077266"/>
    </source>
</evidence>